<feature type="transmembrane region" description="Helical" evidence="5">
    <location>
        <begin position="247"/>
        <end position="264"/>
    </location>
</feature>
<evidence type="ECO:0000256" key="4">
    <source>
        <dbReference type="ARBA" id="ARBA00023136"/>
    </source>
</evidence>
<dbReference type="EMBL" id="OX336137">
    <property type="protein sequence ID" value="CAI2716995.1"/>
    <property type="molecule type" value="Genomic_DNA"/>
</dbReference>
<keyword evidence="8" id="KW-1185">Reference proteome</keyword>
<gene>
    <name evidence="7" type="ORF">NSPWAT_0136</name>
</gene>
<keyword evidence="2 5" id="KW-0812">Transmembrane</keyword>
<dbReference type="RefSeq" id="WP_282009972.1">
    <property type="nucleotide sequence ID" value="NZ_OX336137.1"/>
</dbReference>
<keyword evidence="7" id="KW-0808">Transferase</keyword>
<proteinExistence type="predicted"/>
<reference evidence="7 8" key="1">
    <citation type="submission" date="2022-09" db="EMBL/GenBank/DDBJ databases">
        <authorList>
            <person name="Kop L."/>
        </authorList>
    </citation>
    <scope>NUCLEOTIDE SEQUENCE [LARGE SCALE GENOMIC DNA]</scope>
    <source>
        <strain evidence="7 8">347</strain>
    </source>
</reference>
<feature type="transmembrane region" description="Helical" evidence="5">
    <location>
        <begin position="171"/>
        <end position="200"/>
    </location>
</feature>
<comment type="subcellular location">
    <subcellularLocation>
        <location evidence="1">Membrane</location>
        <topology evidence="1">Multi-pass membrane protein</topology>
    </subcellularLocation>
</comment>
<dbReference type="PANTHER" id="PTHR37422:SF13">
    <property type="entry name" value="LIPOPOLYSACCHARIDE BIOSYNTHESIS PROTEIN PA4999-RELATED"/>
    <property type="match status" value="1"/>
</dbReference>
<sequence length="471" mass="52524">MIRPGNWVILSGFHVSDRKDTHVETLAEAPQYATTSTPDSMTRLQNILDRIHFAGLTLFLIFSPFSISLTTIALFVGIAAWMFKTWMLRSWAQVPHSLALPFALFIAASLLAIVTAHDPVVSSVQAKKFGEPLIVFWTLSTLMTLTPHRVFSELADTVKRRSAFRFMTRGIAYLATLDARTYFTSVLVLAAAVSGLAGYYQHFIAADVYGPRARGTFGSVNTYAQMMMLSGLLLTGRLLFVKDRRALGSVAFACIAGGMVWTLSRGAWLGFLTGLGFLLLVKSPRVLLGLVAAGVLVLALLPDPMQRNLLHYELDAERNLFRFDQSMQDRVDIWRAALDIFKDHPWTGCGFRCGVVMAEDYPQHPILKQFRAQHSNVLQLLVETGILGLAAWLAIWVVYFKYAFAGWRDVTAQPERAWQRLGGLAAVMGFHTYGLVESNYFDSEVAMLTFFMMGLSLWRPENSSPQRDASA</sequence>
<evidence type="ECO:0000256" key="2">
    <source>
        <dbReference type="ARBA" id="ARBA00022692"/>
    </source>
</evidence>
<evidence type="ECO:0000256" key="3">
    <source>
        <dbReference type="ARBA" id="ARBA00022989"/>
    </source>
</evidence>
<dbReference type="GO" id="GO:0016757">
    <property type="term" value="F:glycosyltransferase activity"/>
    <property type="evidence" value="ECO:0007669"/>
    <property type="project" value="UniProtKB-KW"/>
</dbReference>
<evidence type="ECO:0000256" key="5">
    <source>
        <dbReference type="SAM" id="Phobius"/>
    </source>
</evidence>
<feature type="transmembrane region" description="Helical" evidence="5">
    <location>
        <begin position="94"/>
        <end position="114"/>
    </location>
</feature>
<dbReference type="InterPro" id="IPR051533">
    <property type="entry name" value="WaaL-like"/>
</dbReference>
<feature type="transmembrane region" description="Helical" evidence="5">
    <location>
        <begin position="377"/>
        <end position="399"/>
    </location>
</feature>
<keyword evidence="3 5" id="KW-1133">Transmembrane helix</keyword>
<feature type="domain" description="O-antigen ligase-related" evidence="6">
    <location>
        <begin position="251"/>
        <end position="393"/>
    </location>
</feature>
<dbReference type="EC" id="2.4.1.-" evidence="7"/>
<dbReference type="InterPro" id="IPR007016">
    <property type="entry name" value="O-antigen_ligase-rel_domated"/>
</dbReference>
<name>A0ABM9HA57_9BACT</name>
<evidence type="ECO:0000313" key="7">
    <source>
        <dbReference type="EMBL" id="CAI2716995.1"/>
    </source>
</evidence>
<evidence type="ECO:0000259" key="6">
    <source>
        <dbReference type="Pfam" id="PF04932"/>
    </source>
</evidence>
<feature type="transmembrane region" description="Helical" evidence="5">
    <location>
        <begin position="220"/>
        <end position="240"/>
    </location>
</feature>
<dbReference type="Pfam" id="PF04932">
    <property type="entry name" value="Wzy_C"/>
    <property type="match status" value="1"/>
</dbReference>
<keyword evidence="4 5" id="KW-0472">Membrane</keyword>
<accession>A0ABM9HA57</accession>
<dbReference type="Proteomes" id="UP001157733">
    <property type="component" value="Chromosome"/>
</dbReference>
<protein>
    <submittedName>
        <fullName evidence="7">Enzyme</fullName>
        <ecNumber evidence="7">2.4.1.-</ecNumber>
    </submittedName>
</protein>
<dbReference type="PANTHER" id="PTHR37422">
    <property type="entry name" value="TEICHURONIC ACID BIOSYNTHESIS PROTEIN TUAE"/>
    <property type="match status" value="1"/>
</dbReference>
<keyword evidence="7" id="KW-0328">Glycosyltransferase</keyword>
<feature type="transmembrane region" description="Helical" evidence="5">
    <location>
        <begin position="51"/>
        <end position="82"/>
    </location>
</feature>
<organism evidence="7 8">
    <name type="scientific">Nitrospina watsonii</name>
    <dbReference type="NCBI Taxonomy" id="1323948"/>
    <lineage>
        <taxon>Bacteria</taxon>
        <taxon>Pseudomonadati</taxon>
        <taxon>Nitrospinota/Tectimicrobiota group</taxon>
        <taxon>Nitrospinota</taxon>
        <taxon>Nitrospinia</taxon>
        <taxon>Nitrospinales</taxon>
        <taxon>Nitrospinaceae</taxon>
        <taxon>Nitrospina</taxon>
    </lineage>
</organism>
<feature type="transmembrane region" description="Helical" evidence="5">
    <location>
        <begin position="134"/>
        <end position="151"/>
    </location>
</feature>
<feature type="transmembrane region" description="Helical" evidence="5">
    <location>
        <begin position="284"/>
        <end position="301"/>
    </location>
</feature>
<evidence type="ECO:0000313" key="8">
    <source>
        <dbReference type="Proteomes" id="UP001157733"/>
    </source>
</evidence>
<evidence type="ECO:0000256" key="1">
    <source>
        <dbReference type="ARBA" id="ARBA00004141"/>
    </source>
</evidence>